<proteinExistence type="predicted"/>
<accession>A0A0D8J299</accession>
<dbReference type="EMBL" id="LMUA01000010">
    <property type="protein sequence ID" value="KUE76396.1"/>
    <property type="molecule type" value="Genomic_DNA"/>
</dbReference>
<keyword evidence="3" id="KW-1185">Reference proteome</keyword>
<dbReference type="Proteomes" id="UP000032483">
    <property type="component" value="Unassembled WGS sequence"/>
</dbReference>
<accession>A0A0W7TRC8</accession>
<dbReference type="EMBL" id="JXXK01000005">
    <property type="protein sequence ID" value="KJF40676.1"/>
    <property type="molecule type" value="Genomic_DNA"/>
</dbReference>
<comment type="caution">
    <text evidence="1">The sequence shown here is derived from an EMBL/GenBank/DDBJ whole genome shotgun (WGS) entry which is preliminary data.</text>
</comment>
<gene>
    <name evidence="2" type="ORF">ASJ35_09265</name>
    <name evidence="1" type="ORF">TQ39_05530</name>
</gene>
<evidence type="ECO:0000313" key="2">
    <source>
        <dbReference type="EMBL" id="KUE76396.1"/>
    </source>
</evidence>
<reference evidence="2 4" key="2">
    <citation type="submission" date="2015-10" db="EMBL/GenBank/DDBJ databases">
        <title>A novel member of the family Ruminococcaceae isolated from human faeces.</title>
        <authorList>
            <person name="Shkoporov A.N."/>
            <person name="Chaplin A.V."/>
            <person name="Motuzova O.V."/>
            <person name="Kafarskaia L.I."/>
            <person name="Efimov B.A."/>
        </authorList>
    </citation>
    <scope>NUCLEOTIDE SEQUENCE [LARGE SCALE GENOMIC DNA]</scope>
    <source>
        <strain evidence="2 4">668</strain>
    </source>
</reference>
<evidence type="ECO:0000313" key="3">
    <source>
        <dbReference type="Proteomes" id="UP000032483"/>
    </source>
</evidence>
<dbReference type="Proteomes" id="UP000053433">
    <property type="component" value="Unassembled WGS sequence"/>
</dbReference>
<name>A0A0D8J299_9FIRM</name>
<evidence type="ECO:0000313" key="4">
    <source>
        <dbReference type="Proteomes" id="UP000053433"/>
    </source>
</evidence>
<reference evidence="1" key="1">
    <citation type="submission" date="2015-02" db="EMBL/GenBank/DDBJ databases">
        <title>A novel member of the family Ruminococcaceae isolated from human feces.</title>
        <authorList>
            <person name="Shkoporov A.N."/>
            <person name="Chaplin A.V."/>
            <person name="Motuzova O.V."/>
            <person name="Kafarskaia L.I."/>
            <person name="Khokhlova E.V."/>
            <person name="Efimov B.A."/>
        </authorList>
    </citation>
    <scope>NUCLEOTIDE SEQUENCE [LARGE SCALE GENOMIC DNA]</scope>
    <source>
        <strain evidence="1">585-1</strain>
    </source>
</reference>
<evidence type="ECO:0000313" key="1">
    <source>
        <dbReference type="EMBL" id="KJF40676.1"/>
    </source>
</evidence>
<organism evidence="1 3">
    <name type="scientific">Ruthenibacterium lactatiformans</name>
    <dbReference type="NCBI Taxonomy" id="1550024"/>
    <lineage>
        <taxon>Bacteria</taxon>
        <taxon>Bacillati</taxon>
        <taxon>Bacillota</taxon>
        <taxon>Clostridia</taxon>
        <taxon>Eubacteriales</taxon>
        <taxon>Oscillospiraceae</taxon>
        <taxon>Ruthenibacterium</taxon>
    </lineage>
</organism>
<protein>
    <submittedName>
        <fullName evidence="1">Uncharacterized protein</fullName>
    </submittedName>
</protein>
<dbReference type="AlphaFoldDB" id="A0A0D8J299"/>
<sequence>MCKYITQGKADGNSCGAFTLAYYEWEISGHAKAEAADRAYISALYNDIVFGCAMPGFESYSNPMLMMRRLAKQGAKPVFHLGENPLIRQMFGVLSAAAKQEVAQMKMFGTLCEAALDVEQAAEYAILVCQMLENGAPVNKLHYVLMKKSCDREPLILNPWHGEALPPAQPLIPGASVEPSLVWTGAAIEILLPG</sequence>